<evidence type="ECO:0000313" key="6">
    <source>
        <dbReference type="EMBL" id="KAL1123088.1"/>
    </source>
</evidence>
<evidence type="ECO:0000256" key="4">
    <source>
        <dbReference type="SAM" id="MobiDB-lite"/>
    </source>
</evidence>
<keyword evidence="7" id="KW-1185">Reference proteome</keyword>
<keyword evidence="3" id="KW-0539">Nucleus</keyword>
<dbReference type="SMART" id="SM00353">
    <property type="entry name" value="HLH"/>
    <property type="match status" value="1"/>
</dbReference>
<accession>A0ABD0YPK2</accession>
<evidence type="ECO:0000256" key="2">
    <source>
        <dbReference type="ARBA" id="ARBA00023125"/>
    </source>
</evidence>
<dbReference type="InterPro" id="IPR002546">
    <property type="entry name" value="MyoD_N"/>
</dbReference>
<feature type="domain" description="BHLH" evidence="5">
    <location>
        <begin position="184"/>
        <end position="235"/>
    </location>
</feature>
<organism evidence="6 7">
    <name type="scientific">Ranatra chinensis</name>
    <dbReference type="NCBI Taxonomy" id="642074"/>
    <lineage>
        <taxon>Eukaryota</taxon>
        <taxon>Metazoa</taxon>
        <taxon>Ecdysozoa</taxon>
        <taxon>Arthropoda</taxon>
        <taxon>Hexapoda</taxon>
        <taxon>Insecta</taxon>
        <taxon>Pterygota</taxon>
        <taxon>Neoptera</taxon>
        <taxon>Paraneoptera</taxon>
        <taxon>Hemiptera</taxon>
        <taxon>Heteroptera</taxon>
        <taxon>Panheteroptera</taxon>
        <taxon>Nepomorpha</taxon>
        <taxon>Nepidae</taxon>
        <taxon>Ranatrinae</taxon>
        <taxon>Ranatra</taxon>
    </lineage>
</organism>
<keyword evidence="2" id="KW-0238">DNA-binding</keyword>
<feature type="compositionally biased region" description="Basic and acidic residues" evidence="4">
    <location>
        <begin position="58"/>
        <end position="67"/>
    </location>
</feature>
<gene>
    <name evidence="6" type="ORF">AAG570_002176</name>
</gene>
<protein>
    <recommendedName>
        <fullName evidence="5">BHLH domain-containing protein</fullName>
    </recommendedName>
</protein>
<name>A0ABD0YPK2_9HEMI</name>
<dbReference type="Proteomes" id="UP001558652">
    <property type="component" value="Unassembled WGS sequence"/>
</dbReference>
<dbReference type="EMBL" id="JBFDAA010000012">
    <property type="protein sequence ID" value="KAL1123088.1"/>
    <property type="molecule type" value="Genomic_DNA"/>
</dbReference>
<dbReference type="CDD" id="cd19699">
    <property type="entry name" value="bHLH_TS_dMYOD_like"/>
    <property type="match status" value="1"/>
</dbReference>
<reference evidence="6 7" key="1">
    <citation type="submission" date="2024-07" db="EMBL/GenBank/DDBJ databases">
        <title>Chromosome-level genome assembly of the water stick insect Ranatra chinensis (Heteroptera: Nepidae).</title>
        <authorList>
            <person name="Liu X."/>
        </authorList>
    </citation>
    <scope>NUCLEOTIDE SEQUENCE [LARGE SCALE GENOMIC DNA]</scope>
    <source>
        <strain evidence="6">Cailab_2021Rc</strain>
        <tissue evidence="6">Muscle</tissue>
    </source>
</reference>
<evidence type="ECO:0000256" key="3">
    <source>
        <dbReference type="ARBA" id="ARBA00023242"/>
    </source>
</evidence>
<dbReference type="InterPro" id="IPR011598">
    <property type="entry name" value="bHLH_dom"/>
</dbReference>
<dbReference type="InterPro" id="IPR039704">
    <property type="entry name" value="Myogenic_factor"/>
</dbReference>
<evidence type="ECO:0000313" key="7">
    <source>
        <dbReference type="Proteomes" id="UP001558652"/>
    </source>
</evidence>
<feature type="compositionally biased region" description="Low complexity" evidence="4">
    <location>
        <begin position="35"/>
        <end position="57"/>
    </location>
</feature>
<comment type="caution">
    <text evidence="6">The sequence shown here is derived from an EMBL/GenBank/DDBJ whole genome shotgun (WGS) entry which is preliminary data.</text>
</comment>
<feature type="region of interest" description="Disordered" evidence="4">
    <location>
        <begin position="23"/>
        <end position="94"/>
    </location>
</feature>
<dbReference type="GO" id="GO:0003677">
    <property type="term" value="F:DNA binding"/>
    <property type="evidence" value="ECO:0007669"/>
    <property type="project" value="UniProtKB-KW"/>
</dbReference>
<dbReference type="Pfam" id="PF00010">
    <property type="entry name" value="HLH"/>
    <property type="match status" value="1"/>
</dbReference>
<dbReference type="PANTHER" id="PTHR11534:SF9">
    <property type="entry name" value="MYOGENIC-DETERMINATION PROTEIN"/>
    <property type="match status" value="1"/>
</dbReference>
<dbReference type="SMART" id="SM00520">
    <property type="entry name" value="BASIC"/>
    <property type="match status" value="1"/>
</dbReference>
<dbReference type="SUPFAM" id="SSF47459">
    <property type="entry name" value="HLH, helix-loop-helix DNA-binding domain"/>
    <property type="match status" value="1"/>
</dbReference>
<evidence type="ECO:0000259" key="5">
    <source>
        <dbReference type="PROSITE" id="PS50888"/>
    </source>
</evidence>
<dbReference type="AlphaFoldDB" id="A0ABD0YPK2"/>
<dbReference type="Pfam" id="PF01586">
    <property type="entry name" value="Basic"/>
    <property type="match status" value="1"/>
</dbReference>
<proteinExistence type="predicted"/>
<sequence length="275" mass="30582">MFYENKKQETTEIGTFVIACRADPPTLNRSSPNCSDAGSSGRSSVGSSASEGGSWSRSADEQDERGGSRLRPALDEEDEDSCEEHVPHVLAPSSASNTQLRSCLGRSSCHDSEQETTDHGYVKNHTSVFTPEKARIGSPKRLASRSAILQVVRCLPLDSQHGEGERRCLLWACKACKKKTVAVDRRKAATLRERRRLRKVNEAFETLKRRTSSNPSQRLPKVEILRNAIEYIESLEDILHSDSRTEPKSAHPTSQYFNIFGVRKRGHDFPGGLDA</sequence>
<dbReference type="FunFam" id="4.10.280.10:FF:000005">
    <property type="entry name" value="Myogenic factor"/>
    <property type="match status" value="1"/>
</dbReference>
<comment type="subcellular location">
    <subcellularLocation>
        <location evidence="1">Nucleus</location>
    </subcellularLocation>
</comment>
<dbReference type="Gene3D" id="4.10.280.10">
    <property type="entry name" value="Helix-loop-helix DNA-binding domain"/>
    <property type="match status" value="1"/>
</dbReference>
<dbReference type="GO" id="GO:0005634">
    <property type="term" value="C:nucleus"/>
    <property type="evidence" value="ECO:0007669"/>
    <property type="project" value="UniProtKB-SubCell"/>
</dbReference>
<dbReference type="PROSITE" id="PS50888">
    <property type="entry name" value="BHLH"/>
    <property type="match status" value="1"/>
</dbReference>
<dbReference type="PANTHER" id="PTHR11534">
    <property type="entry name" value="MYOGENIC FACTOR"/>
    <property type="match status" value="1"/>
</dbReference>
<evidence type="ECO:0000256" key="1">
    <source>
        <dbReference type="ARBA" id="ARBA00004123"/>
    </source>
</evidence>
<dbReference type="InterPro" id="IPR036638">
    <property type="entry name" value="HLH_DNA-bd_sf"/>
</dbReference>